<dbReference type="GO" id="GO:0003676">
    <property type="term" value="F:nucleic acid binding"/>
    <property type="evidence" value="ECO:0007669"/>
    <property type="project" value="InterPro"/>
</dbReference>
<organism evidence="10 11">
    <name type="scientific">Mammaliicoccus vitulinus</name>
    <dbReference type="NCBI Taxonomy" id="71237"/>
    <lineage>
        <taxon>Bacteria</taxon>
        <taxon>Bacillati</taxon>
        <taxon>Bacillota</taxon>
        <taxon>Bacilli</taxon>
        <taxon>Bacillales</taxon>
        <taxon>Staphylococcaceae</taxon>
        <taxon>Mammaliicoccus</taxon>
    </lineage>
</organism>
<evidence type="ECO:0000256" key="3">
    <source>
        <dbReference type="ARBA" id="ARBA00022722"/>
    </source>
</evidence>
<dbReference type="GO" id="GO:0006281">
    <property type="term" value="P:DNA repair"/>
    <property type="evidence" value="ECO:0007669"/>
    <property type="project" value="InterPro"/>
</dbReference>
<dbReference type="AlphaFoldDB" id="A0A2T4PV60"/>
<dbReference type="InterPro" id="IPR041122">
    <property type="entry name" value="RecJ_OB"/>
</dbReference>
<dbReference type="OrthoDB" id="9809852at2"/>
<dbReference type="SUPFAM" id="SSF64182">
    <property type="entry name" value="DHH phosphoesterases"/>
    <property type="match status" value="1"/>
</dbReference>
<dbReference type="Gene3D" id="3.10.310.30">
    <property type="match status" value="1"/>
</dbReference>
<feature type="domain" description="RecJ OB" evidence="9">
    <location>
        <begin position="452"/>
        <end position="556"/>
    </location>
</feature>
<dbReference type="InterPro" id="IPR038763">
    <property type="entry name" value="DHH_sf"/>
</dbReference>
<keyword evidence="4" id="KW-0378">Hydrolase</keyword>
<reference evidence="10 11" key="1">
    <citation type="journal article" date="2016" name="Front. Microbiol.">
        <title>Comprehensive Phylogenetic Analysis of Bovine Non-aureus Staphylococci Species Based on Whole-Genome Sequencing.</title>
        <authorList>
            <person name="Naushad S."/>
            <person name="Barkema H.W."/>
            <person name="Luby C."/>
            <person name="Condas L.A."/>
            <person name="Nobrega D.B."/>
            <person name="Carson D.A."/>
            <person name="De Buck J."/>
        </authorList>
    </citation>
    <scope>NUCLEOTIDE SEQUENCE [LARGE SCALE GENOMIC DNA]</scope>
    <source>
        <strain evidence="10 11">SNUC 2204</strain>
    </source>
</reference>
<feature type="domain" description="DDH" evidence="6">
    <location>
        <begin position="81"/>
        <end position="225"/>
    </location>
</feature>
<keyword evidence="5 10" id="KW-0269">Exonuclease</keyword>
<evidence type="ECO:0000256" key="4">
    <source>
        <dbReference type="ARBA" id="ARBA00022801"/>
    </source>
</evidence>
<evidence type="ECO:0000256" key="2">
    <source>
        <dbReference type="ARBA" id="ARBA00019841"/>
    </source>
</evidence>
<dbReference type="InterPro" id="IPR051673">
    <property type="entry name" value="SSDNA_exonuclease_RecJ"/>
</dbReference>
<dbReference type="InterPro" id="IPR001667">
    <property type="entry name" value="DDH_dom"/>
</dbReference>
<accession>A0A2T4PV60</accession>
<dbReference type="Pfam" id="PF02272">
    <property type="entry name" value="DHHA1"/>
    <property type="match status" value="1"/>
</dbReference>
<dbReference type="PANTHER" id="PTHR30255">
    <property type="entry name" value="SINGLE-STRANDED-DNA-SPECIFIC EXONUCLEASE RECJ"/>
    <property type="match status" value="1"/>
</dbReference>
<comment type="caution">
    <text evidence="10">The sequence shown here is derived from an EMBL/GenBank/DDBJ whole genome shotgun (WGS) entry which is preliminary data.</text>
</comment>
<evidence type="ECO:0000259" key="6">
    <source>
        <dbReference type="Pfam" id="PF01368"/>
    </source>
</evidence>
<dbReference type="GO" id="GO:0008409">
    <property type="term" value="F:5'-3' exonuclease activity"/>
    <property type="evidence" value="ECO:0007669"/>
    <property type="project" value="InterPro"/>
</dbReference>
<dbReference type="InterPro" id="IPR004610">
    <property type="entry name" value="RecJ"/>
</dbReference>
<dbReference type="Pfam" id="PF01368">
    <property type="entry name" value="DHH"/>
    <property type="match status" value="1"/>
</dbReference>
<dbReference type="EMBL" id="PZFK01000006">
    <property type="protein sequence ID" value="PTI30317.1"/>
    <property type="molecule type" value="Genomic_DNA"/>
</dbReference>
<keyword evidence="3" id="KW-0540">Nuclease</keyword>
<evidence type="ECO:0000259" key="9">
    <source>
        <dbReference type="Pfam" id="PF17768"/>
    </source>
</evidence>
<evidence type="ECO:0000313" key="10">
    <source>
        <dbReference type="EMBL" id="PTI30317.1"/>
    </source>
</evidence>
<dbReference type="InterPro" id="IPR003156">
    <property type="entry name" value="DHHA1_dom"/>
</dbReference>
<evidence type="ECO:0000256" key="5">
    <source>
        <dbReference type="ARBA" id="ARBA00022839"/>
    </source>
</evidence>
<dbReference type="GeneID" id="64116597"/>
<feature type="domain" description="DHHA1" evidence="7">
    <location>
        <begin position="342"/>
        <end position="438"/>
    </location>
</feature>
<gene>
    <name evidence="10" type="primary">recJ</name>
    <name evidence="10" type="ORF">BU072_03970</name>
</gene>
<protein>
    <recommendedName>
        <fullName evidence="2">Single-stranded-DNA-specific exonuclease RecJ</fullName>
    </recommendedName>
</protein>
<evidence type="ECO:0000259" key="7">
    <source>
        <dbReference type="Pfam" id="PF02272"/>
    </source>
</evidence>
<evidence type="ECO:0000313" key="11">
    <source>
        <dbReference type="Proteomes" id="UP000241209"/>
    </source>
</evidence>
<dbReference type="Pfam" id="PF17768">
    <property type="entry name" value="RecJ_OB"/>
    <property type="match status" value="1"/>
</dbReference>
<feature type="domain" description="Single-stranded-DNA-specific exonuclease RecJ C-terminal" evidence="8">
    <location>
        <begin position="565"/>
        <end position="753"/>
    </location>
</feature>
<evidence type="ECO:0000256" key="1">
    <source>
        <dbReference type="ARBA" id="ARBA00005915"/>
    </source>
</evidence>
<proteinExistence type="inferred from homology"/>
<dbReference type="NCBIfam" id="TIGR00644">
    <property type="entry name" value="recJ"/>
    <property type="match status" value="1"/>
</dbReference>
<dbReference type="Pfam" id="PF10141">
    <property type="entry name" value="ssDNA-exonuc_C"/>
    <property type="match status" value="1"/>
</dbReference>
<sequence length="764" mass="86094">MTKARYQWLVSENNQDIDQQIIKKFNISPLLEKTLISKGYTTEDKIEKLLSKEVLFHDPMLLSDMEKATSRIHKAIENDERILVYGDYDADGVTSTTILVKTLESLGATVGWYIPNRFTEGYGPSEAAFRNAHDEGVTLIITVDNGVQGHHEIDVANELGIDVIITDHHEFGETKPNAYAIVHPMHPDFDYPFEFLAGVGVSYKLSKALKNDLPESFLGLVAIGTIADLVSLTDENRYMVKQGLRILNEDPSPGIKALLSVADFNDEVSEQTVGFIIGPRLNAVGRLDDARLAGELLMSEDYDEATFLAEEVDHFNTERKAIVETITEEAMQLAEVEIQQNAQFLILAKENWNEGVLGIVASRVVEKFNLPTIVLNVDIDQNHAKGSARSIEQVSMFEFLQAHGDLIQKFGGHHMAAGMTLEIDAIEPLKTALNEEMSKLTDGKPLLPQLIVDAEIDTSDITVDNIFDLERLRPFGTDIAAPIFSIKNVQVKSAKGIGQGEKHLKLTLTDKNIAALHWNFGNLVHDISNDTSINVAGSLNVNEWNSHQSPQIILKDLELSNEHTIFDYRSKNKHDLLKINQDNALFVINKSEEKVNDQYIYYGEGYDNEIETCVLRDLPEDIEAFKRTLSSINAEKYYLVFKGQSNSYFEGMPNDQKFKAVYKALYTKKETNIQSEGMKLCEAVKIKPDHLKFILNCFYELNFITINNGIIEINKDAEKNEIQNAPLYQAKKQQIEIEKTLLYNDSQSVINWVQSLLNNTEEEV</sequence>
<dbReference type="PANTHER" id="PTHR30255:SF2">
    <property type="entry name" value="SINGLE-STRANDED-DNA-SPECIFIC EXONUCLEASE RECJ"/>
    <property type="match status" value="1"/>
</dbReference>
<dbReference type="Gene3D" id="3.90.1640.30">
    <property type="match status" value="1"/>
</dbReference>
<evidence type="ECO:0000259" key="8">
    <source>
        <dbReference type="Pfam" id="PF10141"/>
    </source>
</evidence>
<dbReference type="STRING" id="1167632.GCA_000286335_00821"/>
<dbReference type="GO" id="GO:0006310">
    <property type="term" value="P:DNA recombination"/>
    <property type="evidence" value="ECO:0007669"/>
    <property type="project" value="InterPro"/>
</dbReference>
<comment type="similarity">
    <text evidence="1">Belongs to the RecJ family.</text>
</comment>
<dbReference type="InterPro" id="IPR018779">
    <property type="entry name" value="RecJ_C"/>
</dbReference>
<name>A0A2T4PV60_9STAP</name>
<dbReference type="RefSeq" id="WP_107556790.1">
    <property type="nucleotide sequence ID" value="NZ_BMDF01000001.1"/>
</dbReference>
<dbReference type="Proteomes" id="UP000241209">
    <property type="component" value="Unassembled WGS sequence"/>
</dbReference>